<dbReference type="InterPro" id="IPR009075">
    <property type="entry name" value="AcylCo_DH/oxidase_C"/>
</dbReference>
<keyword evidence="4" id="KW-0274">FAD</keyword>
<dbReference type="PANTHER" id="PTHR43884:SF20">
    <property type="entry name" value="ACYL-COA DEHYDROGENASE FADE28"/>
    <property type="match status" value="1"/>
</dbReference>
<organism evidence="8 9">
    <name type="scientific">Paraconexibacter antarcticus</name>
    <dbReference type="NCBI Taxonomy" id="2949664"/>
    <lineage>
        <taxon>Bacteria</taxon>
        <taxon>Bacillati</taxon>
        <taxon>Actinomycetota</taxon>
        <taxon>Thermoleophilia</taxon>
        <taxon>Solirubrobacterales</taxon>
        <taxon>Paraconexibacteraceae</taxon>
        <taxon>Paraconexibacter</taxon>
    </lineage>
</organism>
<evidence type="ECO:0000259" key="7">
    <source>
        <dbReference type="Pfam" id="PF02771"/>
    </source>
</evidence>
<evidence type="ECO:0000256" key="4">
    <source>
        <dbReference type="ARBA" id="ARBA00022827"/>
    </source>
</evidence>
<comment type="cofactor">
    <cofactor evidence="1">
        <name>FAD</name>
        <dbReference type="ChEBI" id="CHEBI:57692"/>
    </cofactor>
</comment>
<dbReference type="SUPFAM" id="SSF56645">
    <property type="entry name" value="Acyl-CoA dehydrogenase NM domain-like"/>
    <property type="match status" value="1"/>
</dbReference>
<dbReference type="Pfam" id="PF00441">
    <property type="entry name" value="Acyl-CoA_dh_1"/>
    <property type="match status" value="1"/>
</dbReference>
<keyword evidence="3" id="KW-0285">Flavoprotein</keyword>
<dbReference type="Pfam" id="PF02771">
    <property type="entry name" value="Acyl-CoA_dh_N"/>
    <property type="match status" value="1"/>
</dbReference>
<dbReference type="Proteomes" id="UP001056035">
    <property type="component" value="Chromosome"/>
</dbReference>
<evidence type="ECO:0000256" key="1">
    <source>
        <dbReference type="ARBA" id="ARBA00001974"/>
    </source>
</evidence>
<evidence type="ECO:0000256" key="5">
    <source>
        <dbReference type="ARBA" id="ARBA00023002"/>
    </source>
</evidence>
<accession>A0ABY5DRW5</accession>
<dbReference type="EMBL" id="CP098502">
    <property type="protein sequence ID" value="UTI63676.1"/>
    <property type="molecule type" value="Genomic_DNA"/>
</dbReference>
<dbReference type="InterPro" id="IPR009100">
    <property type="entry name" value="AcylCoA_DH/oxidase_NM_dom_sf"/>
</dbReference>
<feature type="domain" description="Acyl-CoA dehydrogenase/oxidase C-terminal" evidence="6">
    <location>
        <begin position="221"/>
        <end position="359"/>
    </location>
</feature>
<dbReference type="InterPro" id="IPR037069">
    <property type="entry name" value="AcylCoA_DH/ox_N_sf"/>
</dbReference>
<reference evidence="8 9" key="1">
    <citation type="submission" date="2022-06" db="EMBL/GenBank/DDBJ databases">
        <title>Paraconexibacter antarcticus.</title>
        <authorList>
            <person name="Kim C.S."/>
        </authorList>
    </citation>
    <scope>NUCLEOTIDE SEQUENCE [LARGE SCALE GENOMIC DNA]</scope>
    <source>
        <strain evidence="8 9">02-257</strain>
    </source>
</reference>
<sequence length="362" mass="36711">MYLALTDEQSFLQEAATAALARCKTVEAARAALDGEPYTDLWPVAVDAGWTGLLVSEDADGVGLGAYEALLILEACGRTLADARLLGHLPATALLEAAGADAERRGALARGERRAALVCPSSGDRPGKVAVALDGSGVAVLDGAVPGVLDADGADVLVVLGRDADGTPVLSVVDAGADGVTVTPKRGYDGSRALANVAFAGARATALTLPADVAPSLGRDLQRALLAAESVGSADGALQMATAYAKDRIAFGRAIGSYQAIKHKLVEMLRLTDGARSLLVATGSAWDAEGREGFTLAANAARTAAADALDYAAPENIFIHGGIGATWEGDAMLYYRRAELSRRLSGGAEAAAATVATALLAG</sequence>
<evidence type="ECO:0000259" key="6">
    <source>
        <dbReference type="Pfam" id="PF00441"/>
    </source>
</evidence>
<evidence type="ECO:0000313" key="8">
    <source>
        <dbReference type="EMBL" id="UTI63676.1"/>
    </source>
</evidence>
<name>A0ABY5DRW5_9ACTN</name>
<evidence type="ECO:0000256" key="2">
    <source>
        <dbReference type="ARBA" id="ARBA00009347"/>
    </source>
</evidence>
<gene>
    <name evidence="8" type="ORF">NBH00_20320</name>
</gene>
<feature type="domain" description="Acyl-CoA dehydrogenase/oxidase N-terminal" evidence="7">
    <location>
        <begin position="6"/>
        <end position="104"/>
    </location>
</feature>
<dbReference type="Gene3D" id="1.20.140.10">
    <property type="entry name" value="Butyryl-CoA Dehydrogenase, subunit A, domain 3"/>
    <property type="match status" value="1"/>
</dbReference>
<dbReference type="RefSeq" id="WP_254570400.1">
    <property type="nucleotide sequence ID" value="NZ_CP098502.1"/>
</dbReference>
<evidence type="ECO:0000256" key="3">
    <source>
        <dbReference type="ARBA" id="ARBA00022630"/>
    </source>
</evidence>
<proteinExistence type="inferred from homology"/>
<dbReference type="InterPro" id="IPR036250">
    <property type="entry name" value="AcylCo_DH-like_C"/>
</dbReference>
<evidence type="ECO:0000313" key="9">
    <source>
        <dbReference type="Proteomes" id="UP001056035"/>
    </source>
</evidence>
<keyword evidence="9" id="KW-1185">Reference proteome</keyword>
<dbReference type="Gene3D" id="1.10.540.10">
    <property type="entry name" value="Acyl-CoA dehydrogenase/oxidase, N-terminal domain"/>
    <property type="match status" value="1"/>
</dbReference>
<comment type="similarity">
    <text evidence="2">Belongs to the acyl-CoA dehydrogenase family.</text>
</comment>
<keyword evidence="5" id="KW-0560">Oxidoreductase</keyword>
<dbReference type="SUPFAM" id="SSF47203">
    <property type="entry name" value="Acyl-CoA dehydrogenase C-terminal domain-like"/>
    <property type="match status" value="1"/>
</dbReference>
<dbReference type="InterPro" id="IPR013786">
    <property type="entry name" value="AcylCoA_DH/ox_N"/>
</dbReference>
<dbReference type="PANTHER" id="PTHR43884">
    <property type="entry name" value="ACYL-COA DEHYDROGENASE"/>
    <property type="match status" value="1"/>
</dbReference>
<protein>
    <submittedName>
        <fullName evidence="8">Acyl-CoA/acyl-ACP dehydrogenase</fullName>
    </submittedName>
</protein>